<dbReference type="Gene3D" id="3.40.50.300">
    <property type="entry name" value="P-loop containing nucleotide triphosphate hydrolases"/>
    <property type="match status" value="1"/>
</dbReference>
<keyword evidence="3" id="KW-0963">Cytoplasm</keyword>
<keyword evidence="9" id="KW-1185">Reference proteome</keyword>
<dbReference type="AlphaFoldDB" id="A0AAW1B691"/>
<dbReference type="SUPFAM" id="SSF52540">
    <property type="entry name" value="P-loop containing nucleoside triphosphate hydrolases"/>
    <property type="match status" value="1"/>
</dbReference>
<dbReference type="Pfam" id="PF00685">
    <property type="entry name" value="Sulfotransfer_1"/>
    <property type="match status" value="1"/>
</dbReference>
<dbReference type="InterPro" id="IPR000863">
    <property type="entry name" value="Sulfotransferase_dom"/>
</dbReference>
<comment type="subcellular location">
    <subcellularLocation>
        <location evidence="1">Cytoplasm</location>
    </subcellularLocation>
</comment>
<proteinExistence type="inferred from homology"/>
<dbReference type="EMBL" id="JAOTOJ010000008">
    <property type="protein sequence ID" value="KAK9397649.1"/>
    <property type="molecule type" value="Genomic_DNA"/>
</dbReference>
<reference evidence="8 9" key="1">
    <citation type="journal article" date="2024" name="Proc. Natl. Acad. Sci. U.S.A.">
        <title>The genetic regulatory architecture and epigenomic basis for age-related changes in rattlesnake venom.</title>
        <authorList>
            <person name="Hogan M.P."/>
            <person name="Holding M.L."/>
            <person name="Nystrom G.S."/>
            <person name="Colston T.J."/>
            <person name="Bartlett D.A."/>
            <person name="Mason A.J."/>
            <person name="Ellsworth S.A."/>
            <person name="Rautsaw R.M."/>
            <person name="Lawrence K.C."/>
            <person name="Strickland J.L."/>
            <person name="He B."/>
            <person name="Fraser P."/>
            <person name="Margres M.J."/>
            <person name="Gilbert D.M."/>
            <person name="Gibbs H.L."/>
            <person name="Parkinson C.L."/>
            <person name="Rokyta D.R."/>
        </authorList>
    </citation>
    <scope>NUCLEOTIDE SEQUENCE [LARGE SCALE GENOMIC DNA]</scope>
    <source>
        <strain evidence="8">DRR0105</strain>
    </source>
</reference>
<dbReference type="FunFam" id="3.40.50.300:FF:000433">
    <property type="entry name" value="Estrogen sulfotransferase"/>
    <property type="match status" value="1"/>
</dbReference>
<organism evidence="8 9">
    <name type="scientific">Crotalus adamanteus</name>
    <name type="common">Eastern diamondback rattlesnake</name>
    <dbReference type="NCBI Taxonomy" id="8729"/>
    <lineage>
        <taxon>Eukaryota</taxon>
        <taxon>Metazoa</taxon>
        <taxon>Chordata</taxon>
        <taxon>Craniata</taxon>
        <taxon>Vertebrata</taxon>
        <taxon>Euteleostomi</taxon>
        <taxon>Lepidosauria</taxon>
        <taxon>Squamata</taxon>
        <taxon>Bifurcata</taxon>
        <taxon>Unidentata</taxon>
        <taxon>Episquamata</taxon>
        <taxon>Toxicofera</taxon>
        <taxon>Serpentes</taxon>
        <taxon>Colubroidea</taxon>
        <taxon>Viperidae</taxon>
        <taxon>Crotalinae</taxon>
        <taxon>Crotalus</taxon>
    </lineage>
</organism>
<evidence type="ECO:0000313" key="8">
    <source>
        <dbReference type="EMBL" id="KAK9397649.1"/>
    </source>
</evidence>
<evidence type="ECO:0000256" key="1">
    <source>
        <dbReference type="ARBA" id="ARBA00004496"/>
    </source>
</evidence>
<sequence length="392" mass="45192">MLGSGDEAVAASRHSEAAEAANEKVEEAKEEAGAGRRAGAAAAGWGSGGGCYWQASLITYTKLGGIILWKQHLSRFPFQVILSCLIITEGQLTFMEQGKDPTSETRPRLSEVEGIPLPTSICNEWDRIQCFQAKPDDVLLCTYPKSGTTWIQEIVDMIQQEGDLEKCQRASVHHRHPFIEWARPFQTMGVDQAEMMPSPRTLKSHLPVQLLPKSFWTENCKFIYMARNPKDCLVSYFHFQRMNKTLPHPGTWEEYLEIFMAGKVAWGSWYNHVKDWWKAKDIYRVLYLFYEDIKKDPKREIQKIMQFIGKQLDVATVDKIVHHTSFEVMKHNPMVNRANAPLSVMDQSISPFMRKGTVGDWKYHFTMAQNEWFDEDYRKKMSDTDLTFTMEL</sequence>
<evidence type="ECO:0000313" key="9">
    <source>
        <dbReference type="Proteomes" id="UP001474421"/>
    </source>
</evidence>
<keyword evidence="4 5" id="KW-0808">Transferase</keyword>
<gene>
    <name evidence="8" type="ORF">NXF25_021010</name>
</gene>
<dbReference type="Proteomes" id="UP001474421">
    <property type="component" value="Unassembled WGS sequence"/>
</dbReference>
<evidence type="ECO:0000256" key="3">
    <source>
        <dbReference type="ARBA" id="ARBA00022490"/>
    </source>
</evidence>
<dbReference type="EC" id="2.8.2.-" evidence="5"/>
<dbReference type="PANTHER" id="PTHR11783">
    <property type="entry name" value="SULFOTRANSFERASE SULT"/>
    <property type="match status" value="1"/>
</dbReference>
<feature type="region of interest" description="Disordered" evidence="6">
    <location>
        <begin position="1"/>
        <end position="32"/>
    </location>
</feature>
<evidence type="ECO:0000259" key="7">
    <source>
        <dbReference type="Pfam" id="PF00685"/>
    </source>
</evidence>
<comment type="caution">
    <text evidence="8">The sequence shown here is derived from an EMBL/GenBank/DDBJ whole genome shotgun (WGS) entry which is preliminary data.</text>
</comment>
<name>A0AAW1B691_CROAD</name>
<comment type="similarity">
    <text evidence="2 5">Belongs to the sulfotransferase 1 family.</text>
</comment>
<evidence type="ECO:0000256" key="2">
    <source>
        <dbReference type="ARBA" id="ARBA00005771"/>
    </source>
</evidence>
<feature type="compositionally biased region" description="Basic and acidic residues" evidence="6">
    <location>
        <begin position="13"/>
        <end position="32"/>
    </location>
</feature>
<accession>A0AAW1B691</accession>
<feature type="domain" description="Sulfotransferase" evidence="7">
    <location>
        <begin position="135"/>
        <end position="384"/>
    </location>
</feature>
<dbReference type="InterPro" id="IPR027417">
    <property type="entry name" value="P-loop_NTPase"/>
</dbReference>
<dbReference type="GO" id="GO:0008146">
    <property type="term" value="F:sulfotransferase activity"/>
    <property type="evidence" value="ECO:0007669"/>
    <property type="project" value="InterPro"/>
</dbReference>
<evidence type="ECO:0000256" key="4">
    <source>
        <dbReference type="ARBA" id="ARBA00022679"/>
    </source>
</evidence>
<dbReference type="GO" id="GO:0005737">
    <property type="term" value="C:cytoplasm"/>
    <property type="evidence" value="ECO:0007669"/>
    <property type="project" value="UniProtKB-SubCell"/>
</dbReference>
<protein>
    <recommendedName>
        <fullName evidence="5">Sulfotransferase</fullName>
        <ecNumber evidence="5">2.8.2.-</ecNumber>
    </recommendedName>
</protein>
<evidence type="ECO:0000256" key="5">
    <source>
        <dbReference type="RuleBase" id="RU361155"/>
    </source>
</evidence>
<evidence type="ECO:0000256" key="6">
    <source>
        <dbReference type="SAM" id="MobiDB-lite"/>
    </source>
</evidence>